<evidence type="ECO:0000313" key="3">
    <source>
        <dbReference type="EMBL" id="GID09619.1"/>
    </source>
</evidence>
<organism evidence="3 4">
    <name type="scientific">Actinocatenispora rupis</name>
    <dbReference type="NCBI Taxonomy" id="519421"/>
    <lineage>
        <taxon>Bacteria</taxon>
        <taxon>Bacillati</taxon>
        <taxon>Actinomycetota</taxon>
        <taxon>Actinomycetes</taxon>
        <taxon>Micromonosporales</taxon>
        <taxon>Micromonosporaceae</taxon>
        <taxon>Actinocatenispora</taxon>
    </lineage>
</organism>
<keyword evidence="1" id="KW-0472">Membrane</keyword>
<evidence type="ECO:0000259" key="2">
    <source>
        <dbReference type="Pfam" id="PF08044"/>
    </source>
</evidence>
<comment type="caution">
    <text evidence="3">The sequence shown here is derived from an EMBL/GenBank/DDBJ whole genome shotgun (WGS) entry which is preliminary data.</text>
</comment>
<dbReference type="PANTHER" id="PTHR40763">
    <property type="entry name" value="MEMBRANE PROTEIN-RELATED"/>
    <property type="match status" value="1"/>
</dbReference>
<dbReference type="EMBL" id="BOMB01000001">
    <property type="protein sequence ID" value="GID09619.1"/>
    <property type="molecule type" value="Genomic_DNA"/>
</dbReference>
<protein>
    <recommendedName>
        <fullName evidence="2">DUF1707 domain-containing protein</fullName>
    </recommendedName>
</protein>
<dbReference type="Pfam" id="PF08044">
    <property type="entry name" value="DUF1707"/>
    <property type="match status" value="1"/>
</dbReference>
<feature type="transmembrane region" description="Helical" evidence="1">
    <location>
        <begin position="116"/>
        <end position="138"/>
    </location>
</feature>
<dbReference type="RefSeq" id="WP_203654485.1">
    <property type="nucleotide sequence ID" value="NZ_BAAAZM010000010.1"/>
</dbReference>
<dbReference type="InterPro" id="IPR012551">
    <property type="entry name" value="DUF1707_SHOCT-like"/>
</dbReference>
<dbReference type="PANTHER" id="PTHR40763:SF5">
    <property type="entry name" value="MEMBRANE PROTEIN"/>
    <property type="match status" value="1"/>
</dbReference>
<keyword evidence="1" id="KW-1133">Transmembrane helix</keyword>
<dbReference type="Proteomes" id="UP000612808">
    <property type="component" value="Unassembled WGS sequence"/>
</dbReference>
<sequence length="187" mass="20095">MPPNAAVPGRAGDSERDATVEQLRGAVGSGRLDLDEFDARAARAYRAETVTELAELTADLAPPHQRPVTAGPVIARFGSIEVTATTVRAPSGVFPLHGSVWRCFDYWRTERVTPTWAIAAAVLGFLVVPFVSLLFLLVKEHRTVGVLQVCAWDGTHQHVVDLPVGNPVQARAIEHQVGYVAALARAA</sequence>
<evidence type="ECO:0000256" key="1">
    <source>
        <dbReference type="SAM" id="Phobius"/>
    </source>
</evidence>
<feature type="domain" description="DUF1707" evidence="2">
    <location>
        <begin position="10"/>
        <end position="60"/>
    </location>
</feature>
<gene>
    <name evidence="3" type="ORF">Aru02nite_05080</name>
</gene>
<dbReference type="AlphaFoldDB" id="A0A8J3N7T5"/>
<name>A0A8J3N7T5_9ACTN</name>
<keyword evidence="1" id="KW-0812">Transmembrane</keyword>
<keyword evidence="4" id="KW-1185">Reference proteome</keyword>
<proteinExistence type="predicted"/>
<accession>A0A8J3N7T5</accession>
<reference evidence="3" key="1">
    <citation type="submission" date="2021-01" db="EMBL/GenBank/DDBJ databases">
        <title>Whole genome shotgun sequence of Actinocatenispora rupis NBRC 107355.</title>
        <authorList>
            <person name="Komaki H."/>
            <person name="Tamura T."/>
        </authorList>
    </citation>
    <scope>NUCLEOTIDE SEQUENCE</scope>
    <source>
        <strain evidence="3">NBRC 107355</strain>
    </source>
</reference>
<evidence type="ECO:0000313" key="4">
    <source>
        <dbReference type="Proteomes" id="UP000612808"/>
    </source>
</evidence>